<feature type="signal peptide" evidence="1">
    <location>
        <begin position="1"/>
        <end position="20"/>
    </location>
</feature>
<evidence type="ECO:0000256" key="1">
    <source>
        <dbReference type="SAM" id="SignalP"/>
    </source>
</evidence>
<evidence type="ECO:0000313" key="2">
    <source>
        <dbReference type="EMBL" id="WEJ62292.1"/>
    </source>
</evidence>
<dbReference type="Proteomes" id="UP001222275">
    <property type="component" value="Chromosome"/>
</dbReference>
<proteinExistence type="predicted"/>
<keyword evidence="3" id="KW-1185">Reference proteome</keyword>
<dbReference type="RefSeq" id="WP_275594550.1">
    <property type="nucleotide sequence ID" value="NZ_CP102381.1"/>
</dbReference>
<dbReference type="Gene3D" id="3.40.190.10">
    <property type="entry name" value="Periplasmic binding protein-like II"/>
    <property type="match status" value="1"/>
</dbReference>
<protein>
    <recommendedName>
        <fullName evidence="4">PBP domain-containing protein</fullName>
    </recommendedName>
</protein>
<evidence type="ECO:0000313" key="3">
    <source>
        <dbReference type="Proteomes" id="UP001222275"/>
    </source>
</evidence>
<dbReference type="SUPFAM" id="SSF53850">
    <property type="entry name" value="Periplasmic binding protein-like II"/>
    <property type="match status" value="1"/>
</dbReference>
<sequence>MKKNLFAFMLIALFSNTSLASAKVIIHPSVEAERLDAQSLSRIYAMQLKSWENGEPIRVFVFPSRSKLHRSFIISKLKMQPHQLDRLWNRLIFTGIGRAPTVVKSEAEMLKKIQTTPGAIGYIGEKAKVKGVKVVHMGIQDE</sequence>
<feature type="chain" id="PRO_5047430774" description="PBP domain-containing protein" evidence="1">
    <location>
        <begin position="21"/>
        <end position="142"/>
    </location>
</feature>
<keyword evidence="1" id="KW-0732">Signal</keyword>
<gene>
    <name evidence="2" type="ORF">NR989_09755</name>
</gene>
<dbReference type="EMBL" id="CP102381">
    <property type="protein sequence ID" value="WEJ62292.1"/>
    <property type="molecule type" value="Genomic_DNA"/>
</dbReference>
<organism evidence="2 3">
    <name type="scientific">Thiomicrorhabdus lithotrophica</name>
    <dbReference type="NCBI Taxonomy" id="2949997"/>
    <lineage>
        <taxon>Bacteria</taxon>
        <taxon>Pseudomonadati</taxon>
        <taxon>Pseudomonadota</taxon>
        <taxon>Gammaproteobacteria</taxon>
        <taxon>Thiotrichales</taxon>
        <taxon>Piscirickettsiaceae</taxon>
        <taxon>Thiomicrorhabdus</taxon>
    </lineage>
</organism>
<name>A0ABY8C9T0_9GAMM</name>
<evidence type="ECO:0008006" key="4">
    <source>
        <dbReference type="Google" id="ProtNLM"/>
    </source>
</evidence>
<reference evidence="2 3" key="1">
    <citation type="submission" date="2022-06" db="EMBL/GenBank/DDBJ databases">
        <title>Thiomicrohabdus sp. nov, an obligately chemolithoautotrophic, sulfur-oxidizing bacterium isolated from beach of Guanyin Mountain. Amoy.</title>
        <authorList>
            <person name="Zhu H."/>
        </authorList>
    </citation>
    <scope>NUCLEOTIDE SEQUENCE [LARGE SCALE GENOMIC DNA]</scope>
    <source>
        <strain evidence="2 3">XGS-01</strain>
    </source>
</reference>
<accession>A0ABY8C9T0</accession>